<evidence type="ECO:0000256" key="8">
    <source>
        <dbReference type="ARBA" id="ARBA00022692"/>
    </source>
</evidence>
<evidence type="ECO:0000256" key="7">
    <source>
        <dbReference type="ARBA" id="ARBA00022532"/>
    </source>
</evidence>
<evidence type="ECO:0000256" key="16">
    <source>
        <dbReference type="ARBA" id="ARBA00046318"/>
    </source>
</evidence>
<proteinExistence type="inferred from homology"/>
<comment type="cofactor">
    <cofactor evidence="1">
        <name>Mg(2+)</name>
        <dbReference type="ChEBI" id="CHEBI:18420"/>
    </cofactor>
</comment>
<comment type="subcellular location">
    <subcellularLocation>
        <location evidence="2 17">Cell outer membrane</location>
        <topology evidence="2 17">Multi-pass membrane protein</topology>
    </subcellularLocation>
</comment>
<keyword evidence="11" id="KW-0521">NADP</keyword>
<keyword evidence="14 17" id="KW-0998">Cell outer membrane</keyword>
<evidence type="ECO:0000259" key="19">
    <source>
        <dbReference type="Pfam" id="PF07715"/>
    </source>
</evidence>
<comment type="similarity">
    <text evidence="17">Belongs to the TonB-dependent receptor family.</text>
</comment>
<dbReference type="Gene3D" id="2.170.130.10">
    <property type="entry name" value="TonB-dependent receptor, plug domain"/>
    <property type="match status" value="1"/>
</dbReference>
<keyword evidence="21" id="KW-1185">Reference proteome</keyword>
<dbReference type="GO" id="GO:0046872">
    <property type="term" value="F:metal ion binding"/>
    <property type="evidence" value="ECO:0007669"/>
    <property type="project" value="UniProtKB-KW"/>
</dbReference>
<dbReference type="SUPFAM" id="SSF56935">
    <property type="entry name" value="Porins"/>
    <property type="match status" value="1"/>
</dbReference>
<dbReference type="InterPro" id="IPR004436">
    <property type="entry name" value="Isocitrate_DH_NADP_mono"/>
</dbReference>
<dbReference type="GO" id="GO:0004450">
    <property type="term" value="F:isocitrate dehydrogenase (NADP+) activity"/>
    <property type="evidence" value="ECO:0007669"/>
    <property type="project" value="UniProtKB-EC"/>
</dbReference>
<evidence type="ECO:0000256" key="3">
    <source>
        <dbReference type="ARBA" id="ARBA00013013"/>
    </source>
</evidence>
<keyword evidence="12" id="KW-0560">Oxidoreductase</keyword>
<dbReference type="InterPro" id="IPR008969">
    <property type="entry name" value="CarboxyPept-like_regulatory"/>
</dbReference>
<keyword evidence="18" id="KW-0732">Signal</keyword>
<evidence type="ECO:0000256" key="11">
    <source>
        <dbReference type="ARBA" id="ARBA00022857"/>
    </source>
</evidence>
<dbReference type="Pfam" id="PF13715">
    <property type="entry name" value="CarbopepD_reg_2"/>
    <property type="match status" value="1"/>
</dbReference>
<dbReference type="Proteomes" id="UP000093807">
    <property type="component" value="Unassembled WGS sequence"/>
</dbReference>
<dbReference type="PANTHER" id="PTHR36999">
    <property type="entry name" value="ISOCITRATE DEHYDROGENASE [NADP]"/>
    <property type="match status" value="1"/>
</dbReference>
<dbReference type="InterPro" id="IPR037066">
    <property type="entry name" value="Plug_dom_sf"/>
</dbReference>
<dbReference type="EC" id="1.1.1.42" evidence="3"/>
<dbReference type="InterPro" id="IPR039426">
    <property type="entry name" value="TonB-dep_rcpt-like"/>
</dbReference>
<dbReference type="Pfam" id="PF07715">
    <property type="entry name" value="Plug"/>
    <property type="match status" value="1"/>
</dbReference>
<evidence type="ECO:0000256" key="5">
    <source>
        <dbReference type="ARBA" id="ARBA00022448"/>
    </source>
</evidence>
<gene>
    <name evidence="20" type="ORF">FLB_01380</name>
</gene>
<dbReference type="Gene3D" id="2.40.170.20">
    <property type="entry name" value="TonB-dependent receptor, beta-barrel domain"/>
    <property type="match status" value="1"/>
</dbReference>
<evidence type="ECO:0000256" key="6">
    <source>
        <dbReference type="ARBA" id="ARBA00022452"/>
    </source>
</evidence>
<evidence type="ECO:0000256" key="4">
    <source>
        <dbReference type="ARBA" id="ARBA00022435"/>
    </source>
</evidence>
<feature type="signal peptide" evidence="18">
    <location>
        <begin position="1"/>
        <end position="22"/>
    </location>
</feature>
<dbReference type="GO" id="GO:0006097">
    <property type="term" value="P:glyoxylate cycle"/>
    <property type="evidence" value="ECO:0007669"/>
    <property type="project" value="UniProtKB-KW"/>
</dbReference>
<comment type="similarity">
    <text evidence="16">Belongs to the monomeric-type IDH family.</text>
</comment>
<dbReference type="GO" id="GO:0009279">
    <property type="term" value="C:cell outer membrane"/>
    <property type="evidence" value="ECO:0007669"/>
    <property type="project" value="UniProtKB-SubCell"/>
</dbReference>
<keyword evidence="6 17" id="KW-1134">Transmembrane beta strand</keyword>
<dbReference type="InterPro" id="IPR012910">
    <property type="entry name" value="Plug_dom"/>
</dbReference>
<keyword evidence="10" id="KW-0460">Magnesium</keyword>
<dbReference type="PROSITE" id="PS52016">
    <property type="entry name" value="TONB_DEPENDENT_REC_3"/>
    <property type="match status" value="1"/>
</dbReference>
<keyword evidence="5 17" id="KW-0813">Transport</keyword>
<keyword evidence="4" id="KW-0329">Glyoxylate bypass</keyword>
<feature type="domain" description="TonB-dependent receptor plug" evidence="19">
    <location>
        <begin position="156"/>
        <end position="233"/>
    </location>
</feature>
<evidence type="ECO:0000313" key="21">
    <source>
        <dbReference type="Proteomes" id="UP000093807"/>
    </source>
</evidence>
<evidence type="ECO:0000256" key="13">
    <source>
        <dbReference type="ARBA" id="ARBA00023136"/>
    </source>
</evidence>
<dbReference type="Gene3D" id="2.60.40.1120">
    <property type="entry name" value="Carboxypeptidase-like, regulatory domain"/>
    <property type="match status" value="1"/>
</dbReference>
<dbReference type="SUPFAM" id="SSF49464">
    <property type="entry name" value="Carboxypeptidase regulatory domain-like"/>
    <property type="match status" value="1"/>
</dbReference>
<evidence type="ECO:0000256" key="18">
    <source>
        <dbReference type="SAM" id="SignalP"/>
    </source>
</evidence>
<keyword evidence="9" id="KW-0479">Metal-binding</keyword>
<evidence type="ECO:0000256" key="2">
    <source>
        <dbReference type="ARBA" id="ARBA00004571"/>
    </source>
</evidence>
<sequence>MKNYYITVCVILCMLFSQFFLAQEKSNIPLSKEKFTLSGTITDQNSNETLIGVNIVFPELKTGVTTNEYGFYSITLPKGKHQVQISYLGYKTINETIELTQNTKYNWPLSNEDNVLKEVIITDDRTKTDIRKPEMSVNKLSISAIKKMPVVLGEVDVLKSILLLPGVTNAGEGASGFNVRGGGADQNLILLDEATIFNSSHVFGFFSVFNPDAIKDIRLYKGGIPSRFGGRASSVLDIYQKDGSSKKFHMNGGIGLISSRLLAEGPLVKNKGSFLIGGRASYAHLFLKLSPEQKDNAAYFYDLNAKFSYKLTENDNLYLSGYFGRDVFSINKSFTNIYGNSTLNLRWNHLYSDKLFSNLSLIYSDYYYGLDLDFVGFKWDSGIKNYNIKYDFKSYLTDSFKLNYGLNAIYYDFNPGTIVPSNSTSGINSDQLDKKYAFEPSLYISADHDLSKKLSVSYGLRYSLFYRLGQSTVNIYANDNPVLFNSDLKLYEKATPIDTKFYGKNDVIQSFDNFEPRFSTAYQLNENQSIKASYNRMVQYLQLVSNTSSPTPLDVWTPSDNFIKPQIADQVALGYFKNFSDGMYSLEVETYYKKIKNRIDYIDGAELIANKALEQVILNGQMRAYGLEIMLKKNEGKLNGWISYTLSRSEQRTPGRTSLETGINNGQWYKSVYDKLHNLAVTSSYTLNEKWSFGANFALQSGQPVTYPEGQYDYLGMTVPSYGLRNENRLPAYHHLDIAATLTPRKNNNRNYKTQWVFSIYNLYNRRNAASINFRQNVDTGNNEAVRTSIFGMVPAVSYNFKF</sequence>
<dbReference type="InterPro" id="IPR036942">
    <property type="entry name" value="Beta-barrel_TonB_sf"/>
</dbReference>
<keyword evidence="7" id="KW-0816">Tricarboxylic acid cycle</keyword>
<dbReference type="GO" id="GO:0006099">
    <property type="term" value="P:tricarboxylic acid cycle"/>
    <property type="evidence" value="ECO:0007669"/>
    <property type="project" value="UniProtKB-KW"/>
</dbReference>
<reference evidence="20 21" key="1">
    <citation type="submission" date="2016-06" db="EMBL/GenBank/DDBJ databases">
        <title>Draft genome sequence of Flavobacterium succinicans strain DD5b.</title>
        <authorList>
            <person name="Poehlein A."/>
            <person name="Daniel R."/>
            <person name="Simeonova D.D."/>
        </authorList>
    </citation>
    <scope>NUCLEOTIDE SEQUENCE [LARGE SCALE GENOMIC DNA]</scope>
    <source>
        <strain evidence="20 21">DD5b</strain>
    </source>
</reference>
<evidence type="ECO:0000256" key="15">
    <source>
        <dbReference type="ARBA" id="ARBA00023554"/>
    </source>
</evidence>
<evidence type="ECO:0000256" key="1">
    <source>
        <dbReference type="ARBA" id="ARBA00001946"/>
    </source>
</evidence>
<feature type="chain" id="PRO_5008287047" description="isocitrate dehydrogenase (NADP(+))" evidence="18">
    <location>
        <begin position="23"/>
        <end position="803"/>
    </location>
</feature>
<evidence type="ECO:0000256" key="14">
    <source>
        <dbReference type="ARBA" id="ARBA00023237"/>
    </source>
</evidence>
<evidence type="ECO:0000256" key="17">
    <source>
        <dbReference type="PROSITE-ProRule" id="PRU01360"/>
    </source>
</evidence>
<evidence type="ECO:0000256" key="12">
    <source>
        <dbReference type="ARBA" id="ARBA00023002"/>
    </source>
</evidence>
<accession>A0A199XVU2</accession>
<dbReference type="EMBL" id="JMTM01000006">
    <property type="protein sequence ID" value="OAZ05444.1"/>
    <property type="molecule type" value="Genomic_DNA"/>
</dbReference>
<dbReference type="PATRIC" id="fig|29536.5.peg.142"/>
<dbReference type="PANTHER" id="PTHR36999:SF1">
    <property type="entry name" value="ISOCITRATE DEHYDROGENASE (NADP(+))"/>
    <property type="match status" value="1"/>
</dbReference>
<keyword evidence="8 17" id="KW-0812">Transmembrane</keyword>
<name>A0A199XVU2_9FLAO</name>
<evidence type="ECO:0000313" key="20">
    <source>
        <dbReference type="EMBL" id="OAZ05444.1"/>
    </source>
</evidence>
<dbReference type="AlphaFoldDB" id="A0A199XVU2"/>
<protein>
    <recommendedName>
        <fullName evidence="3">isocitrate dehydrogenase (NADP(+))</fullName>
        <ecNumber evidence="3">1.1.1.42</ecNumber>
    </recommendedName>
</protein>
<comment type="catalytic activity">
    <reaction evidence="15">
        <text>D-threo-isocitrate + NADP(+) = 2-oxoglutarate + CO2 + NADPH</text>
        <dbReference type="Rhea" id="RHEA:19629"/>
        <dbReference type="ChEBI" id="CHEBI:15562"/>
        <dbReference type="ChEBI" id="CHEBI:16526"/>
        <dbReference type="ChEBI" id="CHEBI:16810"/>
        <dbReference type="ChEBI" id="CHEBI:57783"/>
        <dbReference type="ChEBI" id="CHEBI:58349"/>
        <dbReference type="EC" id="1.1.1.42"/>
    </reaction>
</comment>
<keyword evidence="20" id="KW-0675">Receptor</keyword>
<organism evidence="20 21">
    <name type="scientific">Flavobacterium succinicans</name>
    <dbReference type="NCBI Taxonomy" id="29536"/>
    <lineage>
        <taxon>Bacteria</taxon>
        <taxon>Pseudomonadati</taxon>
        <taxon>Bacteroidota</taxon>
        <taxon>Flavobacteriia</taxon>
        <taxon>Flavobacteriales</taxon>
        <taxon>Flavobacteriaceae</taxon>
        <taxon>Flavobacterium</taxon>
    </lineage>
</organism>
<evidence type="ECO:0000256" key="9">
    <source>
        <dbReference type="ARBA" id="ARBA00022723"/>
    </source>
</evidence>
<keyword evidence="13 17" id="KW-0472">Membrane</keyword>
<evidence type="ECO:0000256" key="10">
    <source>
        <dbReference type="ARBA" id="ARBA00022842"/>
    </source>
</evidence>
<comment type="caution">
    <text evidence="20">The sequence shown here is derived from an EMBL/GenBank/DDBJ whole genome shotgun (WGS) entry which is preliminary data.</text>
</comment>